<dbReference type="GO" id="GO:0000287">
    <property type="term" value="F:magnesium ion binding"/>
    <property type="evidence" value="ECO:0007669"/>
    <property type="project" value="TreeGrafter"/>
</dbReference>
<dbReference type="PANTHER" id="PTHR13794:SF58">
    <property type="entry name" value="MITOCHONDRIAL ENOLASE SUPERFAMILY MEMBER 1"/>
    <property type="match status" value="1"/>
</dbReference>
<evidence type="ECO:0000256" key="2">
    <source>
        <dbReference type="ARBA" id="ARBA00022723"/>
    </source>
</evidence>
<feature type="domain" description="Mandelate racemase/muconate lactonizing enzyme C-terminal" evidence="4">
    <location>
        <begin position="142"/>
        <end position="238"/>
    </location>
</feature>
<comment type="caution">
    <text evidence="5">The sequence shown here is derived from an EMBL/GenBank/DDBJ whole genome shotgun (WGS) entry which is preliminary data.</text>
</comment>
<dbReference type="InterPro" id="IPR029065">
    <property type="entry name" value="Enolase_C-like"/>
</dbReference>
<dbReference type="Pfam" id="PF13378">
    <property type="entry name" value="MR_MLE_C"/>
    <property type="match status" value="1"/>
</dbReference>
<dbReference type="SMART" id="SM00922">
    <property type="entry name" value="MR_MLE"/>
    <property type="match status" value="1"/>
</dbReference>
<evidence type="ECO:0000256" key="3">
    <source>
        <dbReference type="ARBA" id="ARBA00022842"/>
    </source>
</evidence>
<dbReference type="SUPFAM" id="SSF54826">
    <property type="entry name" value="Enolase N-terminal domain-like"/>
    <property type="match status" value="1"/>
</dbReference>
<reference evidence="5 6" key="1">
    <citation type="submission" date="2020-07" db="EMBL/GenBank/DDBJ databases">
        <title>Taxonomic revisions and descriptions of new bacterial species based on genomic comparisons in the high-G+C-content subgroup of the family Alcaligenaceae.</title>
        <authorList>
            <person name="Szabo A."/>
            <person name="Felfoldi T."/>
        </authorList>
    </citation>
    <scope>NUCLEOTIDE SEQUENCE [LARGE SCALE GENOMIC DNA]</scope>
    <source>
        <strain evidence="5 6">DSM 25667</strain>
    </source>
</reference>
<dbReference type="OrthoDB" id="8609034at2"/>
<dbReference type="InterPro" id="IPR046945">
    <property type="entry name" value="RHMD-like"/>
</dbReference>
<dbReference type="InterPro" id="IPR013342">
    <property type="entry name" value="Mandelate_racemase_C"/>
</dbReference>
<protein>
    <submittedName>
        <fullName evidence="5">Mandelate racemase</fullName>
    </submittedName>
</protein>
<dbReference type="SUPFAM" id="SSF51604">
    <property type="entry name" value="Enolase C-terminal domain-like"/>
    <property type="match status" value="1"/>
</dbReference>
<name>A0A853GWJ4_9BURK</name>
<proteinExistence type="predicted"/>
<dbReference type="SFLD" id="SFLDG00179">
    <property type="entry name" value="mandelate_racemase"/>
    <property type="match status" value="1"/>
</dbReference>
<accession>A0A853GWJ4</accession>
<comment type="cofactor">
    <cofactor evidence="1">
        <name>Mg(2+)</name>
        <dbReference type="ChEBI" id="CHEBI:18420"/>
    </cofactor>
</comment>
<organism evidence="5 6">
    <name type="scientific">Pollutimonas harenae</name>
    <dbReference type="NCBI Taxonomy" id="657015"/>
    <lineage>
        <taxon>Bacteria</taxon>
        <taxon>Pseudomonadati</taxon>
        <taxon>Pseudomonadota</taxon>
        <taxon>Betaproteobacteria</taxon>
        <taxon>Burkholderiales</taxon>
        <taxon>Alcaligenaceae</taxon>
        <taxon>Pollutimonas</taxon>
    </lineage>
</organism>
<dbReference type="AlphaFoldDB" id="A0A853GWJ4"/>
<keyword evidence="6" id="KW-1185">Reference proteome</keyword>
<dbReference type="Pfam" id="PF02746">
    <property type="entry name" value="MR_MLE_N"/>
    <property type="match status" value="1"/>
</dbReference>
<gene>
    <name evidence="5" type="ORF">H0A62_00815</name>
</gene>
<dbReference type="PANTHER" id="PTHR13794">
    <property type="entry name" value="ENOLASE SUPERFAMILY, MANDELATE RACEMASE"/>
    <property type="match status" value="1"/>
</dbReference>
<evidence type="ECO:0000259" key="4">
    <source>
        <dbReference type="SMART" id="SM00922"/>
    </source>
</evidence>
<dbReference type="InterPro" id="IPR013341">
    <property type="entry name" value="Mandelate_racemase_N_dom"/>
</dbReference>
<dbReference type="Gene3D" id="3.20.20.120">
    <property type="entry name" value="Enolase-like C-terminal domain"/>
    <property type="match status" value="1"/>
</dbReference>
<evidence type="ECO:0000256" key="1">
    <source>
        <dbReference type="ARBA" id="ARBA00001946"/>
    </source>
</evidence>
<dbReference type="GO" id="GO:0016052">
    <property type="term" value="P:carbohydrate catabolic process"/>
    <property type="evidence" value="ECO:0007669"/>
    <property type="project" value="TreeGrafter"/>
</dbReference>
<sequence length="369" mass="40922">MKITDVKLTLFSWDGITATSYGKHTGSFGGESKLGLLEISTDEGPVGHAFLGSARNPADMDGPGLISFLKPALLGKNPLDREALNKTLWQRARNASIRSIGAVDIALWDIAGKIAGLPIHRLIGSYRDRIPAYASSAVLPNHESYAEQALSFQSKNWAAYKIHPPQNWQEDIRLCETVRKAVGDDYKLMLDSTWGYDYPQALRVGRAIQDMNFYWYEDPLTEWDIYNYQKLKQQLHIPIMATEYPIAGLDTYVAWLTAKATDFLRGDVAVKGGITTILKAAHLAEAFGMNFEIHHGGNSLNNVANLHVTMAIRNTELFEVLMPDEAQKYGLINDITVNQEGMVLAPTEPGLGANIDFELISRKQLAVLS</sequence>
<dbReference type="InterPro" id="IPR036849">
    <property type="entry name" value="Enolase-like_C_sf"/>
</dbReference>
<dbReference type="SFLD" id="SFLDS00001">
    <property type="entry name" value="Enolase"/>
    <property type="match status" value="1"/>
</dbReference>
<dbReference type="RefSeq" id="WP_130038682.1">
    <property type="nucleotide sequence ID" value="NZ_JACCEV010000001.1"/>
</dbReference>
<evidence type="ECO:0000313" key="6">
    <source>
        <dbReference type="Proteomes" id="UP000554144"/>
    </source>
</evidence>
<keyword evidence="2" id="KW-0479">Metal-binding</keyword>
<evidence type="ECO:0000313" key="5">
    <source>
        <dbReference type="EMBL" id="NYT84130.1"/>
    </source>
</evidence>
<dbReference type="InterPro" id="IPR029017">
    <property type="entry name" value="Enolase-like_N"/>
</dbReference>
<keyword evidence="3" id="KW-0460">Magnesium</keyword>
<dbReference type="Gene3D" id="3.30.390.10">
    <property type="entry name" value="Enolase-like, N-terminal domain"/>
    <property type="match status" value="1"/>
</dbReference>
<dbReference type="EMBL" id="JACCEV010000001">
    <property type="protein sequence ID" value="NYT84130.1"/>
    <property type="molecule type" value="Genomic_DNA"/>
</dbReference>
<dbReference type="Proteomes" id="UP000554144">
    <property type="component" value="Unassembled WGS sequence"/>
</dbReference>
<dbReference type="GO" id="GO:0016836">
    <property type="term" value="F:hydro-lyase activity"/>
    <property type="evidence" value="ECO:0007669"/>
    <property type="project" value="TreeGrafter"/>
</dbReference>